<evidence type="ECO:0000313" key="3">
    <source>
        <dbReference type="Proteomes" id="UP000004290"/>
    </source>
</evidence>
<dbReference type="Proteomes" id="UP000004290">
    <property type="component" value="Unassembled WGS sequence"/>
</dbReference>
<keyword evidence="1" id="KW-0812">Transmembrane</keyword>
<keyword evidence="3" id="KW-1185">Reference proteome</keyword>
<name>E0PCT0_STREI</name>
<sequence length="40" mass="4595">MLKAFRSQNTFDRQASLSLSTVILSGLFSKANLYLLYRQL</sequence>
<gene>
    <name evidence="2" type="ORF">HMPREF9319_0653</name>
</gene>
<evidence type="ECO:0000313" key="2">
    <source>
        <dbReference type="EMBL" id="EFM27888.1"/>
    </source>
</evidence>
<keyword evidence="1" id="KW-0472">Membrane</keyword>
<accession>E0PCT0</accession>
<dbReference type="AlphaFoldDB" id="E0PCT0"/>
<dbReference type="HOGENOM" id="CLU_3297139_0_0_9"/>
<proteinExistence type="predicted"/>
<comment type="caution">
    <text evidence="2">The sequence shown here is derived from an EMBL/GenBank/DDBJ whole genome shotgun (WGS) entry which is preliminary data.</text>
</comment>
<keyword evidence="1" id="KW-1133">Transmembrane helix</keyword>
<organism evidence="2 3">
    <name type="scientific">Streptococcus equinus ATCC 700338</name>
    <dbReference type="NCBI Taxonomy" id="864569"/>
    <lineage>
        <taxon>Bacteria</taxon>
        <taxon>Bacillati</taxon>
        <taxon>Bacillota</taxon>
        <taxon>Bacilli</taxon>
        <taxon>Lactobacillales</taxon>
        <taxon>Streptococcaceae</taxon>
        <taxon>Streptococcus</taxon>
    </lineage>
</organism>
<feature type="transmembrane region" description="Helical" evidence="1">
    <location>
        <begin position="15"/>
        <end position="37"/>
    </location>
</feature>
<reference evidence="2 3" key="1">
    <citation type="submission" date="2010-07" db="EMBL/GenBank/DDBJ databases">
        <authorList>
            <person name="Muzny D."/>
            <person name="Qin X."/>
            <person name="Deng J."/>
            <person name="Jiang H."/>
            <person name="Liu Y."/>
            <person name="Qu J."/>
            <person name="Song X.-Z."/>
            <person name="Zhang L."/>
            <person name="Thornton R."/>
            <person name="Coyle M."/>
            <person name="Francisco L."/>
            <person name="Jackson L."/>
            <person name="Javaid M."/>
            <person name="Korchina V."/>
            <person name="Kovar C."/>
            <person name="Mata R."/>
            <person name="Mathew T."/>
            <person name="Ngo R."/>
            <person name="Nguyen L."/>
            <person name="Nguyen N."/>
            <person name="Okwuonu G."/>
            <person name="Ongeri F."/>
            <person name="Pham C."/>
            <person name="Simmons D."/>
            <person name="Wilczek-Boney K."/>
            <person name="Hale W."/>
            <person name="Jakkamsetti A."/>
            <person name="Pham P."/>
            <person name="Ruth R."/>
            <person name="San Lucas F."/>
            <person name="Warren J."/>
            <person name="Zhang J."/>
            <person name="Zhao Z."/>
            <person name="Zhou C."/>
            <person name="Zhu D."/>
            <person name="Lee S."/>
            <person name="Bess C."/>
            <person name="Blankenburg K."/>
            <person name="Forbes L."/>
            <person name="Fu Q."/>
            <person name="Gubbala S."/>
            <person name="Hirani K."/>
            <person name="Jayaseelan J.C."/>
            <person name="Lara F."/>
            <person name="Munidasa M."/>
            <person name="Palculict T."/>
            <person name="Patil S."/>
            <person name="Pu L.-L."/>
            <person name="Saada N."/>
            <person name="Tang L."/>
            <person name="Weissenberger G."/>
            <person name="Zhu Y."/>
            <person name="Hemphill L."/>
            <person name="Shang Y."/>
            <person name="Youmans B."/>
            <person name="Ayvaz T."/>
            <person name="Ross M."/>
            <person name="Santibanez J."/>
            <person name="Aqrawi P."/>
            <person name="Gross S."/>
            <person name="Joshi V."/>
            <person name="Fowler G."/>
            <person name="Nazareth L."/>
            <person name="Reid J."/>
            <person name="Worley K."/>
            <person name="Petrosino J."/>
            <person name="Highlander S."/>
            <person name="Gibbs R."/>
        </authorList>
    </citation>
    <scope>NUCLEOTIDE SEQUENCE [LARGE SCALE GENOMIC DNA]</scope>
    <source>
        <strain evidence="2 3">ATCC 700338</strain>
    </source>
</reference>
<dbReference type="EMBL" id="AEEL01000011">
    <property type="protein sequence ID" value="EFM27888.1"/>
    <property type="molecule type" value="Genomic_DNA"/>
</dbReference>
<evidence type="ECO:0000256" key="1">
    <source>
        <dbReference type="SAM" id="Phobius"/>
    </source>
</evidence>
<protein>
    <submittedName>
        <fullName evidence="2">Uncharacterized protein</fullName>
    </submittedName>
</protein>